<evidence type="ECO:0000313" key="1">
    <source>
        <dbReference type="EMBL" id="KAL3730398.1"/>
    </source>
</evidence>
<comment type="caution">
    <text evidence="1">The sequence shown here is derived from an EMBL/GenBank/DDBJ whole genome shotgun (WGS) entry which is preliminary data.</text>
</comment>
<dbReference type="Proteomes" id="UP001634007">
    <property type="component" value="Unassembled WGS sequence"/>
</dbReference>
<gene>
    <name evidence="1" type="ORF">ACJRO7_027416</name>
</gene>
<evidence type="ECO:0000313" key="2">
    <source>
        <dbReference type="Proteomes" id="UP001634007"/>
    </source>
</evidence>
<sequence>MCVRWPRQQQQQQKRQQRAFSLKIWPTRVVRGLLFSSDHLRLLLPNLTFSTWRLCSPFLFRRPILLALRWRNEEARVVGCRSSDGVARGLRLLASQEQQWHNEGARAARCRSGGATIGAAEPGRASAASMTMLTVAGATPVSS</sequence>
<dbReference type="EMBL" id="JBJKBG010000007">
    <property type="protein sequence ID" value="KAL3730398.1"/>
    <property type="molecule type" value="Genomic_DNA"/>
</dbReference>
<name>A0ABD3JTP4_EUCGL</name>
<dbReference type="AlphaFoldDB" id="A0ABD3JTP4"/>
<keyword evidence="2" id="KW-1185">Reference proteome</keyword>
<accession>A0ABD3JTP4</accession>
<proteinExistence type="predicted"/>
<protein>
    <submittedName>
        <fullName evidence="1">Uncharacterized protein</fullName>
    </submittedName>
</protein>
<organism evidence="1 2">
    <name type="scientific">Eucalyptus globulus</name>
    <name type="common">Tasmanian blue gum</name>
    <dbReference type="NCBI Taxonomy" id="34317"/>
    <lineage>
        <taxon>Eukaryota</taxon>
        <taxon>Viridiplantae</taxon>
        <taxon>Streptophyta</taxon>
        <taxon>Embryophyta</taxon>
        <taxon>Tracheophyta</taxon>
        <taxon>Spermatophyta</taxon>
        <taxon>Magnoliopsida</taxon>
        <taxon>eudicotyledons</taxon>
        <taxon>Gunneridae</taxon>
        <taxon>Pentapetalae</taxon>
        <taxon>rosids</taxon>
        <taxon>malvids</taxon>
        <taxon>Myrtales</taxon>
        <taxon>Myrtaceae</taxon>
        <taxon>Myrtoideae</taxon>
        <taxon>Eucalypteae</taxon>
        <taxon>Eucalyptus</taxon>
    </lineage>
</organism>
<reference evidence="1 2" key="1">
    <citation type="submission" date="2024-11" db="EMBL/GenBank/DDBJ databases">
        <title>Chromosome-level genome assembly of Eucalyptus globulus Labill. provides insights into its genome evolution.</title>
        <authorList>
            <person name="Li X."/>
        </authorList>
    </citation>
    <scope>NUCLEOTIDE SEQUENCE [LARGE SCALE GENOMIC DNA]</scope>
    <source>
        <strain evidence="1">CL2024</strain>
        <tissue evidence="1">Fresh tender leaves</tissue>
    </source>
</reference>